<accession>A0A7S2TKC5</accession>
<reference evidence="2" key="1">
    <citation type="submission" date="2021-01" db="EMBL/GenBank/DDBJ databases">
        <authorList>
            <person name="Corre E."/>
            <person name="Pelletier E."/>
            <person name="Niang G."/>
            <person name="Scheremetjew M."/>
            <person name="Finn R."/>
            <person name="Kale V."/>
            <person name="Holt S."/>
            <person name="Cochrane G."/>
            <person name="Meng A."/>
            <person name="Brown T."/>
            <person name="Cohen L."/>
        </authorList>
    </citation>
    <scope>NUCLEOTIDE SEQUENCE</scope>
    <source>
        <strain evidence="2">CCMP622</strain>
    </source>
</reference>
<organism evidence="2">
    <name type="scientific">Lotharella oceanica</name>
    <dbReference type="NCBI Taxonomy" id="641309"/>
    <lineage>
        <taxon>Eukaryota</taxon>
        <taxon>Sar</taxon>
        <taxon>Rhizaria</taxon>
        <taxon>Cercozoa</taxon>
        <taxon>Chlorarachniophyceae</taxon>
        <taxon>Lotharella</taxon>
    </lineage>
</organism>
<evidence type="ECO:0000256" key="1">
    <source>
        <dbReference type="SAM" id="MobiDB-lite"/>
    </source>
</evidence>
<dbReference type="AlphaFoldDB" id="A0A7S2TKC5"/>
<feature type="region of interest" description="Disordered" evidence="1">
    <location>
        <begin position="1"/>
        <end position="35"/>
    </location>
</feature>
<gene>
    <name evidence="2" type="ORF">LSP00402_LOCUS5631</name>
</gene>
<proteinExistence type="predicted"/>
<dbReference type="EMBL" id="HBHP01009035">
    <property type="protein sequence ID" value="CAD9755269.1"/>
    <property type="molecule type" value="Transcribed_RNA"/>
</dbReference>
<name>A0A7S2TKC5_9EUKA</name>
<evidence type="ECO:0000313" key="2">
    <source>
        <dbReference type="EMBL" id="CAD9755269.1"/>
    </source>
</evidence>
<sequence length="112" mass="12838">MTVMAQMHYLLQPKQDEPPQQPDALAAPEEAGTAEWPHSWQFDEWDAVNRSMAVKVPEGSEDQSWSTNPAADQEIQETMEKWEDMSDEDKAEFVKKVSEAHYAEEQTKEAQV</sequence>
<protein>
    <submittedName>
        <fullName evidence="2">Uncharacterized protein</fullName>
    </submittedName>
</protein>